<dbReference type="EMBL" id="BPWL01000002">
    <property type="protein sequence ID" value="GJJ06898.1"/>
    <property type="molecule type" value="Genomic_DNA"/>
</dbReference>
<feature type="transmembrane region" description="Helical" evidence="6">
    <location>
        <begin position="509"/>
        <end position="529"/>
    </location>
</feature>
<feature type="transmembrane region" description="Helical" evidence="6">
    <location>
        <begin position="379"/>
        <end position="402"/>
    </location>
</feature>
<evidence type="ECO:0000313" key="8">
    <source>
        <dbReference type="Proteomes" id="UP001050691"/>
    </source>
</evidence>
<dbReference type="GO" id="GO:0022857">
    <property type="term" value="F:transmembrane transporter activity"/>
    <property type="evidence" value="ECO:0007669"/>
    <property type="project" value="TreeGrafter"/>
</dbReference>
<comment type="caution">
    <text evidence="7">The sequence shown here is derived from an EMBL/GenBank/DDBJ whole genome shotgun (WGS) entry which is preliminary data.</text>
</comment>
<evidence type="ECO:0000256" key="2">
    <source>
        <dbReference type="ARBA" id="ARBA00022448"/>
    </source>
</evidence>
<evidence type="ECO:0000256" key="6">
    <source>
        <dbReference type="SAM" id="Phobius"/>
    </source>
</evidence>
<dbReference type="GO" id="GO:0016020">
    <property type="term" value="C:membrane"/>
    <property type="evidence" value="ECO:0007669"/>
    <property type="project" value="UniProtKB-SubCell"/>
</dbReference>
<organism evidence="7 8">
    <name type="scientific">Clathrus columnatus</name>
    <dbReference type="NCBI Taxonomy" id="1419009"/>
    <lineage>
        <taxon>Eukaryota</taxon>
        <taxon>Fungi</taxon>
        <taxon>Dikarya</taxon>
        <taxon>Basidiomycota</taxon>
        <taxon>Agaricomycotina</taxon>
        <taxon>Agaricomycetes</taxon>
        <taxon>Phallomycetidae</taxon>
        <taxon>Phallales</taxon>
        <taxon>Clathraceae</taxon>
        <taxon>Clathrus</taxon>
    </lineage>
</organism>
<gene>
    <name evidence="7" type="ORF">Clacol_001094</name>
</gene>
<evidence type="ECO:0000256" key="5">
    <source>
        <dbReference type="ARBA" id="ARBA00023136"/>
    </source>
</evidence>
<keyword evidence="4 6" id="KW-1133">Transmembrane helix</keyword>
<feature type="transmembrane region" description="Helical" evidence="6">
    <location>
        <begin position="467"/>
        <end position="489"/>
    </location>
</feature>
<dbReference type="InterPro" id="IPR036259">
    <property type="entry name" value="MFS_trans_sf"/>
</dbReference>
<name>A0AAV5A2N9_9AGAM</name>
<feature type="transmembrane region" description="Helical" evidence="6">
    <location>
        <begin position="437"/>
        <end position="455"/>
    </location>
</feature>
<dbReference type="AlphaFoldDB" id="A0AAV5A2N9"/>
<evidence type="ECO:0000256" key="1">
    <source>
        <dbReference type="ARBA" id="ARBA00004141"/>
    </source>
</evidence>
<feature type="transmembrane region" description="Helical" evidence="6">
    <location>
        <begin position="238"/>
        <end position="257"/>
    </location>
</feature>
<evidence type="ECO:0000256" key="4">
    <source>
        <dbReference type="ARBA" id="ARBA00022989"/>
    </source>
</evidence>
<dbReference type="PANTHER" id="PTHR43791">
    <property type="entry name" value="PERMEASE-RELATED"/>
    <property type="match status" value="1"/>
</dbReference>
<keyword evidence="8" id="KW-1185">Reference proteome</keyword>
<evidence type="ECO:0000313" key="7">
    <source>
        <dbReference type="EMBL" id="GJJ06898.1"/>
    </source>
</evidence>
<comment type="subcellular location">
    <subcellularLocation>
        <location evidence="1">Membrane</location>
        <topology evidence="1">Multi-pass membrane protein</topology>
    </subcellularLocation>
</comment>
<dbReference type="Proteomes" id="UP001050691">
    <property type="component" value="Unassembled WGS sequence"/>
</dbReference>
<dbReference type="Gene3D" id="1.20.1250.20">
    <property type="entry name" value="MFS general substrate transporter like domains"/>
    <property type="match status" value="1"/>
</dbReference>
<keyword evidence="5 6" id="KW-0472">Membrane</keyword>
<feature type="transmembrane region" description="Helical" evidence="6">
    <location>
        <begin position="269"/>
        <end position="287"/>
    </location>
</feature>
<keyword evidence="2" id="KW-0813">Transport</keyword>
<accession>A0AAV5A2N9</accession>
<proteinExistence type="predicted"/>
<keyword evidence="3 6" id="KW-0812">Transmembrane</keyword>
<reference evidence="7" key="1">
    <citation type="submission" date="2021-10" db="EMBL/GenBank/DDBJ databases">
        <title>De novo Genome Assembly of Clathrus columnatus (Basidiomycota, Fungi) Using Illumina and Nanopore Sequence Data.</title>
        <authorList>
            <person name="Ogiso-Tanaka E."/>
            <person name="Itagaki H."/>
            <person name="Hosoya T."/>
            <person name="Hosaka K."/>
        </authorList>
    </citation>
    <scope>NUCLEOTIDE SEQUENCE</scope>
    <source>
        <strain evidence="7">MO-923</strain>
    </source>
</reference>
<dbReference type="PANTHER" id="PTHR43791:SF65">
    <property type="entry name" value="MAJOR FACILITATOR SUPERFAMILY (MFS) PROFILE DOMAIN-CONTAINING PROTEIN-RELATED"/>
    <property type="match status" value="1"/>
</dbReference>
<evidence type="ECO:0000256" key="3">
    <source>
        <dbReference type="ARBA" id="ARBA00022692"/>
    </source>
</evidence>
<protein>
    <recommendedName>
        <fullName evidence="9">Allantoate permease</fullName>
    </recommendedName>
</protein>
<dbReference type="SUPFAM" id="SSF103473">
    <property type="entry name" value="MFS general substrate transporter"/>
    <property type="match status" value="1"/>
</dbReference>
<evidence type="ECO:0008006" key="9">
    <source>
        <dbReference type="Google" id="ProtNLM"/>
    </source>
</evidence>
<sequence length="569" mass="64017">MVNRTDGLYRTSGPKMSSISSKLEGVEEDNINKDSISKAISIHSVNSESFGKDLAPPVISPPTLTDLLFRRHKLKPLNLDAVATEASVYDDPILGPHYHPRPGYENLHRFDPSARWTYREEKAVIRKVDLLIMLWAAISFSALNLDRGNLSQANTDNFLPDLNLSTDDFNLGNTLFRVSFLIAELPSQLISKRLGPDRWIPIQMCLWSVVTSAQFWLTGRASFLTCHFYKKTELPLRLAYFWASSNICSVVASFLAFGILHMRGVLGKAGWRGLLTLVISIATFFMMPPSPTQTKAWFRPKGWFTEREEIIIVNRILRDDPTKGDMHNREGLSLKRLWQAALDYDLYPIYILGLMFGIPTSPPGTYLTLSLRNLGFSTFATNLLTIPSTIAGLFTLIGITLASEAVDSRSIVSMAEDVWALPCLIALYTLPANPNPWSYYSVATVLLSFPYVAWCSRNAGAVASRTVNASLYNMFVQASSVISNNVYVANDAPRCKVALIGINLKGNRNLIIICCVNLFILYPGTRTYYKWKNARRDKIWNAMTVEEKSHYLATTKDLGNRRLDFRFAY</sequence>